<evidence type="ECO:0000313" key="1">
    <source>
        <dbReference type="EMBL" id="XCD17021.1"/>
    </source>
</evidence>
<dbReference type="AlphaFoldDB" id="A0AAU8BNA1"/>
<dbReference type="EMBL" id="CP115920">
    <property type="protein sequence ID" value="XCD17021.1"/>
    <property type="molecule type" value="Genomic_DNA"/>
</dbReference>
<sequence>MNEFRKNNIVAIAILTVTTILPEGAACGGGSSSSGVSSLLNA</sequence>
<dbReference type="RefSeq" id="WP_353498240.1">
    <property type="nucleotide sequence ID" value="NZ_CP115920.1"/>
</dbReference>
<dbReference type="KEGG" id="vck:PG915_05695"/>
<organism evidence="1">
    <name type="scientific">Vibrio chaetopteri</name>
    <dbReference type="NCBI Taxonomy" id="3016528"/>
    <lineage>
        <taxon>Bacteria</taxon>
        <taxon>Pseudomonadati</taxon>
        <taxon>Pseudomonadota</taxon>
        <taxon>Gammaproteobacteria</taxon>
        <taxon>Vibrionales</taxon>
        <taxon>Vibrionaceae</taxon>
        <taxon>Vibrio</taxon>
    </lineage>
</organism>
<proteinExistence type="predicted"/>
<protein>
    <submittedName>
        <fullName evidence="1">Uncharacterized protein</fullName>
    </submittedName>
</protein>
<gene>
    <name evidence="1" type="ORF">PG915_05695</name>
</gene>
<reference evidence="1" key="1">
    <citation type="submission" date="2023-01" db="EMBL/GenBank/DDBJ databases">
        <title>Vibrio sp. CB1-14 genome sequencing.</title>
        <authorList>
            <person name="Otstavnykh N."/>
            <person name="Isaeva M."/>
            <person name="Meleshko D."/>
        </authorList>
    </citation>
    <scope>NUCLEOTIDE SEQUENCE</scope>
    <source>
        <strain evidence="1">CB1-14</strain>
    </source>
</reference>
<name>A0AAU8BNA1_9VIBR</name>
<accession>A0AAU8BNA1</accession>